<proteinExistence type="predicted"/>
<evidence type="ECO:0000313" key="2">
    <source>
        <dbReference type="Proteomes" id="UP000182312"/>
    </source>
</evidence>
<dbReference type="RefSeq" id="WP_139221802.1">
    <property type="nucleotide sequence ID" value="NZ_FOJO01000063.1"/>
</dbReference>
<gene>
    <name evidence="1" type="ORF">SAMN04487972_1634</name>
</gene>
<dbReference type="OrthoDB" id="4446543at2"/>
<accession>A0A1I0UF79</accession>
<dbReference type="Proteomes" id="UP000182312">
    <property type="component" value="Unassembled WGS sequence"/>
</dbReference>
<name>A0A1I0UF79_9RHOB</name>
<protein>
    <submittedName>
        <fullName evidence="1">A nuclease of the HNH/ENDO VII superfamily with conserved WHH</fullName>
    </submittedName>
</protein>
<dbReference type="EMBL" id="FOJO01000063">
    <property type="protein sequence ID" value="SFA62709.1"/>
    <property type="molecule type" value="Genomic_DNA"/>
</dbReference>
<sequence>MGNALSGVEAPLDDPGVVAAQSRLDDASRVWVDVGIEAGLLVASSSPVGGQVADGISLARNVAAGNYVDAIVDGVGFVPVLGDLFKGFFRGRKIKRAVEAADKALDAARSGLKRAQEIARRRIASTRYWDAIKRRRDEILKKYESCSKAPCRKQRDDELRAMYRENGVNLPAESTGTWKNADGTPAPLGEGIFVPDPNDPVGAKLADSLEYHGVNGVPYSNGQPDLSGFPPPGAAGPDGKVWSVDIEQSLSGSRDLDKRASWAAWREQYGADFSDPYDGHWHHSGNGSTMQYVDQDIHSALSHTGDASINQTPEF</sequence>
<evidence type="ECO:0000313" key="1">
    <source>
        <dbReference type="EMBL" id="SFA62709.1"/>
    </source>
</evidence>
<dbReference type="AlphaFoldDB" id="A0A1I0UF79"/>
<organism evidence="1 2">
    <name type="scientific">Paracoccus halophilus</name>
    <dbReference type="NCBI Taxonomy" id="376733"/>
    <lineage>
        <taxon>Bacteria</taxon>
        <taxon>Pseudomonadati</taxon>
        <taxon>Pseudomonadota</taxon>
        <taxon>Alphaproteobacteria</taxon>
        <taxon>Rhodobacterales</taxon>
        <taxon>Paracoccaceae</taxon>
        <taxon>Paracoccus</taxon>
    </lineage>
</organism>
<reference evidence="1 2" key="1">
    <citation type="submission" date="2016-10" db="EMBL/GenBank/DDBJ databases">
        <authorList>
            <person name="de Groot N.N."/>
        </authorList>
    </citation>
    <scope>NUCLEOTIDE SEQUENCE [LARGE SCALE GENOMIC DNA]</scope>
    <source>
        <strain evidence="1 2">CGMCC 1.6117</strain>
    </source>
</reference>